<dbReference type="InterPro" id="IPR036565">
    <property type="entry name" value="Mur-like_cat_sf"/>
</dbReference>
<gene>
    <name evidence="3" type="ORF">UR52_C0010G0009</name>
</gene>
<feature type="domain" description="Mur ligase central" evidence="2">
    <location>
        <begin position="33"/>
        <end position="212"/>
    </location>
</feature>
<accession>A0A0G0B664</accession>
<dbReference type="GO" id="GO:0005524">
    <property type="term" value="F:ATP binding"/>
    <property type="evidence" value="ECO:0007669"/>
    <property type="project" value="InterPro"/>
</dbReference>
<protein>
    <submittedName>
        <fullName evidence="3">UDP-N-acetylmuramyl-tripeptide synthetase</fullName>
    </submittedName>
</protein>
<sequence>MWQSIKNKFHGLNACLAALFYGFPGKKIKIIGVTGTDGKTTTTHLIHWILTQSGKKTSMISSVYASIAGNIFDTGFHVTTPNPWVLQKLINIAVKNGDEFLILEVTSHSIDQKRISGNNFLVGVVTNVTPEHLDYHKNYEDYLHIKSQLLEHAKYAVLNKDDGSYKYLNTINKNITTYAVRNNADVTPQNFPFSTSLPGEYNIANNLAAISVCKILKIKDNIIRNAVKEFKGVKGRFELIKNNKGIRIIVDFAHTPNAFKQILPLVKSQTQGKLIHIFGCAGLRDESKRPVMGRISAQNADIIILSEEDYRTENVNTIIDNIAQGCKQAHGIELKINQLEKLDDIETPVFFRISDRQTAIDFVFNKVVREGDTVILTGKAHEQSLCRGNKEYSWDEFKAVEKALLIN</sequence>
<evidence type="ECO:0000313" key="4">
    <source>
        <dbReference type="Proteomes" id="UP000034176"/>
    </source>
</evidence>
<reference evidence="3 4" key="1">
    <citation type="journal article" date="2015" name="Nature">
        <title>rRNA introns, odd ribosomes, and small enigmatic genomes across a large radiation of phyla.</title>
        <authorList>
            <person name="Brown C.T."/>
            <person name="Hug L.A."/>
            <person name="Thomas B.C."/>
            <person name="Sharon I."/>
            <person name="Castelle C.J."/>
            <person name="Singh A."/>
            <person name="Wilkins M.J."/>
            <person name="Williams K.H."/>
            <person name="Banfield J.F."/>
        </authorList>
    </citation>
    <scope>NUCLEOTIDE SEQUENCE [LARGE SCALE GENOMIC DNA]</scope>
</reference>
<evidence type="ECO:0000259" key="1">
    <source>
        <dbReference type="Pfam" id="PF02875"/>
    </source>
</evidence>
<dbReference type="PANTHER" id="PTHR23135">
    <property type="entry name" value="MUR LIGASE FAMILY MEMBER"/>
    <property type="match status" value="1"/>
</dbReference>
<comment type="caution">
    <text evidence="3">The sequence shown here is derived from an EMBL/GenBank/DDBJ whole genome shotgun (WGS) entry which is preliminary data.</text>
</comment>
<dbReference type="Proteomes" id="UP000034176">
    <property type="component" value="Unassembled WGS sequence"/>
</dbReference>
<evidence type="ECO:0000313" key="3">
    <source>
        <dbReference type="EMBL" id="KKP59196.1"/>
    </source>
</evidence>
<dbReference type="Gene3D" id="3.40.1190.10">
    <property type="entry name" value="Mur-like, catalytic domain"/>
    <property type="match status" value="1"/>
</dbReference>
<organism evidence="3 4">
    <name type="scientific">Candidatus Gottesmanbacteria bacterium GW2011_GWA1_34_13</name>
    <dbReference type="NCBI Taxonomy" id="1618434"/>
    <lineage>
        <taxon>Bacteria</taxon>
        <taxon>Candidatus Gottesmaniibacteriota</taxon>
    </lineage>
</organism>
<dbReference type="PANTHER" id="PTHR23135:SF4">
    <property type="entry name" value="UDP-N-ACETYLMURAMOYL-L-ALANYL-D-GLUTAMATE--2,6-DIAMINOPIMELATE LIGASE MURE HOMOLOG, CHLOROPLASTIC"/>
    <property type="match status" value="1"/>
</dbReference>
<dbReference type="InterPro" id="IPR013221">
    <property type="entry name" value="Mur_ligase_cen"/>
</dbReference>
<dbReference type="AlphaFoldDB" id="A0A0G0B664"/>
<dbReference type="Pfam" id="PF02875">
    <property type="entry name" value="Mur_ligase_C"/>
    <property type="match status" value="1"/>
</dbReference>
<dbReference type="EMBL" id="LBPN01000010">
    <property type="protein sequence ID" value="KKP59196.1"/>
    <property type="molecule type" value="Genomic_DNA"/>
</dbReference>
<dbReference type="InterPro" id="IPR036615">
    <property type="entry name" value="Mur_ligase_C_dom_sf"/>
</dbReference>
<dbReference type="GO" id="GO:0016881">
    <property type="term" value="F:acid-amino acid ligase activity"/>
    <property type="evidence" value="ECO:0007669"/>
    <property type="project" value="InterPro"/>
</dbReference>
<dbReference type="SUPFAM" id="SSF53244">
    <property type="entry name" value="MurD-like peptide ligases, peptide-binding domain"/>
    <property type="match status" value="1"/>
</dbReference>
<proteinExistence type="predicted"/>
<evidence type="ECO:0000259" key="2">
    <source>
        <dbReference type="Pfam" id="PF08245"/>
    </source>
</evidence>
<dbReference type="Gene3D" id="3.90.190.20">
    <property type="entry name" value="Mur ligase, C-terminal domain"/>
    <property type="match status" value="1"/>
</dbReference>
<dbReference type="InterPro" id="IPR004101">
    <property type="entry name" value="Mur_ligase_C"/>
</dbReference>
<dbReference type="SUPFAM" id="SSF53623">
    <property type="entry name" value="MurD-like peptide ligases, catalytic domain"/>
    <property type="match status" value="1"/>
</dbReference>
<feature type="domain" description="Mur ligase C-terminal" evidence="1">
    <location>
        <begin position="235"/>
        <end position="379"/>
    </location>
</feature>
<dbReference type="Pfam" id="PF08245">
    <property type="entry name" value="Mur_ligase_M"/>
    <property type="match status" value="1"/>
</dbReference>
<name>A0A0G0B664_9BACT</name>
<dbReference type="STRING" id="1618434.UR52_C0010G0009"/>